<dbReference type="STRING" id="909613.UO65_3313"/>
<keyword evidence="2" id="KW-1185">Reference proteome</keyword>
<name>W7ILZ5_9PSEU</name>
<dbReference type="Proteomes" id="UP000019277">
    <property type="component" value="Unassembled WGS sequence"/>
</dbReference>
<reference evidence="1 2" key="1">
    <citation type="journal article" date="2014" name="Genome Announc.">
        <title>Draft Genome Sequence of the Antitrypanosomally Active Sponge-Associated Bacterium Actinokineospora sp. Strain EG49.</title>
        <authorList>
            <person name="Harjes J."/>
            <person name="Ryu T."/>
            <person name="Abdelmohsen U.R."/>
            <person name="Moitinho-Silva L."/>
            <person name="Horn H."/>
            <person name="Ravasi T."/>
            <person name="Hentschel U."/>
        </authorList>
    </citation>
    <scope>NUCLEOTIDE SEQUENCE [LARGE SCALE GENOMIC DNA]</scope>
    <source>
        <strain evidence="1 2">EG49</strain>
    </source>
</reference>
<dbReference type="NCBIfam" id="NF006734">
    <property type="entry name" value="PRK09266.1"/>
    <property type="match status" value="1"/>
</dbReference>
<organism evidence="1 2">
    <name type="scientific">Actinokineospora spheciospongiae</name>
    <dbReference type="NCBI Taxonomy" id="909613"/>
    <lineage>
        <taxon>Bacteria</taxon>
        <taxon>Bacillati</taxon>
        <taxon>Actinomycetota</taxon>
        <taxon>Actinomycetes</taxon>
        <taxon>Pseudonocardiales</taxon>
        <taxon>Pseudonocardiaceae</taxon>
        <taxon>Actinokineospora</taxon>
    </lineage>
</organism>
<evidence type="ECO:0000313" key="2">
    <source>
        <dbReference type="Proteomes" id="UP000019277"/>
    </source>
</evidence>
<dbReference type="RefSeq" id="WP_052021240.1">
    <property type="nucleotide sequence ID" value="NZ_AYXG01000112.1"/>
</dbReference>
<dbReference type="InterPro" id="IPR043132">
    <property type="entry name" value="BCAT-like_C"/>
</dbReference>
<dbReference type="SUPFAM" id="SSF56752">
    <property type="entry name" value="D-aminoacid aminotransferase-like PLP-dependent enzymes"/>
    <property type="match status" value="1"/>
</dbReference>
<dbReference type="InterPro" id="IPR043131">
    <property type="entry name" value="BCAT-like_N"/>
</dbReference>
<protein>
    <submittedName>
        <fullName evidence="1">Aminodeoxychorismate lyase</fullName>
        <ecNumber evidence="1">4.1.3.38</ecNumber>
    </submittedName>
</protein>
<dbReference type="eggNOG" id="COG0115">
    <property type="taxonomic scope" value="Bacteria"/>
</dbReference>
<dbReference type="EC" id="4.1.3.38" evidence="1"/>
<dbReference type="Gene3D" id="3.30.470.10">
    <property type="match status" value="1"/>
</dbReference>
<dbReference type="EMBL" id="AYXG01000112">
    <property type="protein sequence ID" value="EWC61398.1"/>
    <property type="molecule type" value="Genomic_DNA"/>
</dbReference>
<accession>W7ILZ5</accession>
<dbReference type="InterPro" id="IPR001544">
    <property type="entry name" value="Aminotrans_IV"/>
</dbReference>
<dbReference type="GO" id="GO:0008696">
    <property type="term" value="F:4-amino-4-deoxychorismate lyase activity"/>
    <property type="evidence" value="ECO:0007669"/>
    <property type="project" value="UniProtKB-EC"/>
</dbReference>
<sequence length="260" mass="27935">MSTELTTPETVPLTKLGYGHYTSMLVAAGRVRGLARHLERLDRDCWVVFGRGLPEDTVRTAVRAALEGVDEPSAVRVTVVAPDLDPRAPEAPVEPRVIVSASPVPAGADGPLRVRTAGYQRDLPQVKHVGTFGLFYQRRLARMAGFDDVLFVNRDGQISEGSTWNVGFVTAGGTVVWPSAPVLPGVSMGLVQSGLARAGRSSEVRPVRAEELSDFAAAFATNSITPVRLIGTVDEVTYDPDPDLAAELLRRHDLTAAERV</sequence>
<dbReference type="InterPro" id="IPR036038">
    <property type="entry name" value="Aminotransferase-like"/>
</dbReference>
<gene>
    <name evidence="1" type="ORF">UO65_3313</name>
</gene>
<evidence type="ECO:0000313" key="1">
    <source>
        <dbReference type="EMBL" id="EWC61398.1"/>
    </source>
</evidence>
<dbReference type="OrthoDB" id="8912228at2"/>
<dbReference type="Pfam" id="PF01063">
    <property type="entry name" value="Aminotran_4"/>
    <property type="match status" value="1"/>
</dbReference>
<dbReference type="Gene3D" id="3.20.10.10">
    <property type="entry name" value="D-amino Acid Aminotransferase, subunit A, domain 2"/>
    <property type="match status" value="1"/>
</dbReference>
<comment type="caution">
    <text evidence="1">The sequence shown here is derived from an EMBL/GenBank/DDBJ whole genome shotgun (WGS) entry which is preliminary data.</text>
</comment>
<dbReference type="AlphaFoldDB" id="W7ILZ5"/>
<keyword evidence="1" id="KW-0456">Lyase</keyword>
<proteinExistence type="predicted"/>